<organism evidence="10 11">
    <name type="scientific">Boletus edulis BED1</name>
    <dbReference type="NCBI Taxonomy" id="1328754"/>
    <lineage>
        <taxon>Eukaryota</taxon>
        <taxon>Fungi</taxon>
        <taxon>Dikarya</taxon>
        <taxon>Basidiomycota</taxon>
        <taxon>Agaricomycotina</taxon>
        <taxon>Agaricomycetes</taxon>
        <taxon>Agaricomycetidae</taxon>
        <taxon>Boletales</taxon>
        <taxon>Boletineae</taxon>
        <taxon>Boletaceae</taxon>
        <taxon>Boletoideae</taxon>
        <taxon>Boletus</taxon>
    </lineage>
</organism>
<feature type="region of interest" description="Disordered" evidence="6">
    <location>
        <begin position="328"/>
        <end position="581"/>
    </location>
</feature>
<evidence type="ECO:0000256" key="5">
    <source>
        <dbReference type="SAM" id="Coils"/>
    </source>
</evidence>
<dbReference type="GO" id="GO:0005737">
    <property type="term" value="C:cytoplasm"/>
    <property type="evidence" value="ECO:0007669"/>
    <property type="project" value="TreeGrafter"/>
</dbReference>
<evidence type="ECO:0000313" key="10">
    <source>
        <dbReference type="EMBL" id="KAF8444857.1"/>
    </source>
</evidence>
<dbReference type="Gene3D" id="1.10.555.10">
    <property type="entry name" value="Rho GTPase activation protein"/>
    <property type="match status" value="1"/>
</dbReference>
<dbReference type="EMBL" id="WHUW01000006">
    <property type="protein sequence ID" value="KAF8444857.1"/>
    <property type="molecule type" value="Genomic_DNA"/>
</dbReference>
<dbReference type="Gene3D" id="2.10.110.10">
    <property type="entry name" value="Cysteine Rich Protein"/>
    <property type="match status" value="2"/>
</dbReference>
<dbReference type="GO" id="GO:0046872">
    <property type="term" value="F:metal ion binding"/>
    <property type="evidence" value="ECO:0007669"/>
    <property type="project" value="UniProtKB-KW"/>
</dbReference>
<feature type="compositionally biased region" description="Low complexity" evidence="6">
    <location>
        <begin position="444"/>
        <end position="462"/>
    </location>
</feature>
<dbReference type="Gene3D" id="3.30.60.20">
    <property type="match status" value="1"/>
</dbReference>
<protein>
    <recommendedName>
        <fullName evidence="12">RhoGAP-domain-containing protein</fullName>
    </recommendedName>
</protein>
<keyword evidence="1" id="KW-0343">GTPase activation</keyword>
<accession>A0AAD4GHC0</accession>
<dbReference type="PROSITE" id="PS50081">
    <property type="entry name" value="ZF_DAG_PE_2"/>
    <property type="match status" value="1"/>
</dbReference>
<evidence type="ECO:0000259" key="9">
    <source>
        <dbReference type="PROSITE" id="PS50238"/>
    </source>
</evidence>
<dbReference type="GO" id="GO:0007165">
    <property type="term" value="P:signal transduction"/>
    <property type="evidence" value="ECO:0007669"/>
    <property type="project" value="InterPro"/>
</dbReference>
<keyword evidence="2 4" id="KW-0479">Metal-binding</keyword>
<feature type="domain" description="LIM zinc-binding" evidence="7">
    <location>
        <begin position="76"/>
        <end position="135"/>
    </location>
</feature>
<keyword evidence="5" id="KW-0175">Coiled coil</keyword>
<name>A0AAD4GHC0_BOLED</name>
<evidence type="ECO:0000256" key="2">
    <source>
        <dbReference type="ARBA" id="ARBA00022723"/>
    </source>
</evidence>
<dbReference type="Pfam" id="PF00620">
    <property type="entry name" value="RhoGAP"/>
    <property type="match status" value="1"/>
</dbReference>
<dbReference type="SMART" id="SM00324">
    <property type="entry name" value="RhoGAP"/>
    <property type="match status" value="1"/>
</dbReference>
<dbReference type="Pfam" id="PF00130">
    <property type="entry name" value="C1_1"/>
    <property type="match status" value="1"/>
</dbReference>
<dbReference type="InterPro" id="IPR002219">
    <property type="entry name" value="PKC_DAG/PE"/>
</dbReference>
<feature type="compositionally biased region" description="Basic and acidic residues" evidence="6">
    <location>
        <begin position="1017"/>
        <end position="1032"/>
    </location>
</feature>
<dbReference type="CDD" id="cd09395">
    <property type="entry name" value="LIM2_Rga"/>
    <property type="match status" value="1"/>
</dbReference>
<dbReference type="PANTHER" id="PTHR23176:SF128">
    <property type="entry name" value="RHO GTPASE-ACTIVATING PROTEIN RGD1"/>
    <property type="match status" value="1"/>
</dbReference>
<feature type="compositionally biased region" description="Low complexity" evidence="6">
    <location>
        <begin position="376"/>
        <end position="389"/>
    </location>
</feature>
<dbReference type="CDD" id="cd00159">
    <property type="entry name" value="RhoGAP"/>
    <property type="match status" value="1"/>
</dbReference>
<feature type="compositionally biased region" description="Low complexity" evidence="6">
    <location>
        <begin position="163"/>
        <end position="178"/>
    </location>
</feature>
<feature type="compositionally biased region" description="Low complexity" evidence="6">
    <location>
        <begin position="680"/>
        <end position="693"/>
    </location>
</feature>
<feature type="domain" description="Phorbol-ester/DAG-type" evidence="8">
    <location>
        <begin position="1106"/>
        <end position="1154"/>
    </location>
</feature>
<feature type="compositionally biased region" description="Polar residues" evidence="6">
    <location>
        <begin position="396"/>
        <end position="420"/>
    </location>
</feature>
<evidence type="ECO:0008006" key="12">
    <source>
        <dbReference type="Google" id="ProtNLM"/>
    </source>
</evidence>
<feature type="compositionally biased region" description="Polar residues" evidence="6">
    <location>
        <begin position="504"/>
        <end position="514"/>
    </location>
</feature>
<evidence type="ECO:0000256" key="6">
    <source>
        <dbReference type="SAM" id="MobiDB-lite"/>
    </source>
</evidence>
<comment type="caution">
    <text evidence="10">The sequence shown here is derived from an EMBL/GenBank/DDBJ whole genome shotgun (WGS) entry which is preliminary data.</text>
</comment>
<dbReference type="InterPro" id="IPR008936">
    <property type="entry name" value="Rho_GTPase_activation_prot"/>
</dbReference>
<dbReference type="InterPro" id="IPR001781">
    <property type="entry name" value="Znf_LIM"/>
</dbReference>
<keyword evidence="11" id="KW-1185">Reference proteome</keyword>
<gene>
    <name evidence="10" type="ORF">L210DRAFT_3611107</name>
</gene>
<keyword evidence="4" id="KW-0440">LIM domain</keyword>
<evidence type="ECO:0000256" key="4">
    <source>
        <dbReference type="PROSITE-ProRule" id="PRU00125"/>
    </source>
</evidence>
<evidence type="ECO:0000256" key="1">
    <source>
        <dbReference type="ARBA" id="ARBA00022468"/>
    </source>
</evidence>
<feature type="region of interest" description="Disordered" evidence="6">
    <location>
        <begin position="1008"/>
        <end position="1052"/>
    </location>
</feature>
<feature type="domain" description="Rho-GAP" evidence="9">
    <location>
        <begin position="1178"/>
        <end position="1373"/>
    </location>
</feature>
<dbReference type="PROSITE" id="PS50023">
    <property type="entry name" value="LIM_DOMAIN_2"/>
    <property type="match status" value="1"/>
</dbReference>
<dbReference type="SMART" id="SM00109">
    <property type="entry name" value="C1"/>
    <property type="match status" value="1"/>
</dbReference>
<dbReference type="InterPro" id="IPR050729">
    <property type="entry name" value="Rho-GAP"/>
</dbReference>
<feature type="compositionally biased region" description="Polar residues" evidence="6">
    <location>
        <begin position="248"/>
        <end position="292"/>
    </location>
</feature>
<dbReference type="PROSITE" id="PS50238">
    <property type="entry name" value="RHOGAP"/>
    <property type="match status" value="1"/>
</dbReference>
<feature type="region of interest" description="Disordered" evidence="6">
    <location>
        <begin position="640"/>
        <end position="735"/>
    </location>
</feature>
<dbReference type="CDD" id="cd09394">
    <property type="entry name" value="LIM1_Rga"/>
    <property type="match status" value="1"/>
</dbReference>
<dbReference type="Proteomes" id="UP001194468">
    <property type="component" value="Unassembled WGS sequence"/>
</dbReference>
<dbReference type="PANTHER" id="PTHR23176">
    <property type="entry name" value="RHO/RAC/CDC GTPASE-ACTIVATING PROTEIN"/>
    <property type="match status" value="1"/>
</dbReference>
<evidence type="ECO:0000259" key="8">
    <source>
        <dbReference type="PROSITE" id="PS50081"/>
    </source>
</evidence>
<dbReference type="SUPFAM" id="SSF48350">
    <property type="entry name" value="GTPase activation domain, GAP"/>
    <property type="match status" value="1"/>
</dbReference>
<feature type="compositionally biased region" description="Polar residues" evidence="6">
    <location>
        <begin position="667"/>
        <end position="679"/>
    </location>
</feature>
<dbReference type="Pfam" id="PF00412">
    <property type="entry name" value="LIM"/>
    <property type="match status" value="2"/>
</dbReference>
<feature type="compositionally biased region" description="Polar residues" evidence="6">
    <location>
        <begin position="211"/>
        <end position="239"/>
    </location>
</feature>
<reference evidence="10" key="2">
    <citation type="journal article" date="2020" name="Nat. Commun.">
        <title>Large-scale genome sequencing of mycorrhizal fungi provides insights into the early evolution of symbiotic traits.</title>
        <authorList>
            <person name="Miyauchi S."/>
            <person name="Kiss E."/>
            <person name="Kuo A."/>
            <person name="Drula E."/>
            <person name="Kohler A."/>
            <person name="Sanchez-Garcia M."/>
            <person name="Morin E."/>
            <person name="Andreopoulos B."/>
            <person name="Barry K.W."/>
            <person name="Bonito G."/>
            <person name="Buee M."/>
            <person name="Carver A."/>
            <person name="Chen C."/>
            <person name="Cichocki N."/>
            <person name="Clum A."/>
            <person name="Culley D."/>
            <person name="Crous P.W."/>
            <person name="Fauchery L."/>
            <person name="Girlanda M."/>
            <person name="Hayes R.D."/>
            <person name="Keri Z."/>
            <person name="LaButti K."/>
            <person name="Lipzen A."/>
            <person name="Lombard V."/>
            <person name="Magnuson J."/>
            <person name="Maillard F."/>
            <person name="Murat C."/>
            <person name="Nolan M."/>
            <person name="Ohm R.A."/>
            <person name="Pangilinan J."/>
            <person name="Pereira M.F."/>
            <person name="Perotto S."/>
            <person name="Peter M."/>
            <person name="Pfister S."/>
            <person name="Riley R."/>
            <person name="Sitrit Y."/>
            <person name="Stielow J.B."/>
            <person name="Szollosi G."/>
            <person name="Zifcakova L."/>
            <person name="Stursova M."/>
            <person name="Spatafora J.W."/>
            <person name="Tedersoo L."/>
            <person name="Vaario L.M."/>
            <person name="Yamada A."/>
            <person name="Yan M."/>
            <person name="Wang P."/>
            <person name="Xu J."/>
            <person name="Bruns T."/>
            <person name="Baldrian P."/>
            <person name="Vilgalys R."/>
            <person name="Dunand C."/>
            <person name="Henrissat B."/>
            <person name="Grigoriev I.V."/>
            <person name="Hibbett D."/>
            <person name="Nagy L.G."/>
            <person name="Martin F.M."/>
        </authorList>
    </citation>
    <scope>NUCLEOTIDE SEQUENCE</scope>
    <source>
        <strain evidence="10">BED1</strain>
    </source>
</reference>
<keyword evidence="3 4" id="KW-0862">Zinc</keyword>
<dbReference type="FunFam" id="1.10.555.10:FF:000043">
    <property type="entry name" value="Rho GTPase activator Rga"/>
    <property type="match status" value="1"/>
</dbReference>
<evidence type="ECO:0000259" key="7">
    <source>
        <dbReference type="PROSITE" id="PS50023"/>
    </source>
</evidence>
<feature type="region of interest" description="Disordered" evidence="6">
    <location>
        <begin position="137"/>
        <end position="292"/>
    </location>
</feature>
<dbReference type="InterPro" id="IPR046349">
    <property type="entry name" value="C1-like_sf"/>
</dbReference>
<feature type="compositionally biased region" description="Polar residues" evidence="6">
    <location>
        <begin position="539"/>
        <end position="563"/>
    </location>
</feature>
<dbReference type="PROSITE" id="PS00479">
    <property type="entry name" value="ZF_DAG_PE_1"/>
    <property type="match status" value="1"/>
</dbReference>
<dbReference type="SMART" id="SM00132">
    <property type="entry name" value="LIM"/>
    <property type="match status" value="2"/>
</dbReference>
<proteinExistence type="predicted"/>
<evidence type="ECO:0000256" key="3">
    <source>
        <dbReference type="ARBA" id="ARBA00022833"/>
    </source>
</evidence>
<evidence type="ECO:0000313" key="11">
    <source>
        <dbReference type="Proteomes" id="UP001194468"/>
    </source>
</evidence>
<feature type="coiled-coil region" evidence="5">
    <location>
        <begin position="871"/>
        <end position="905"/>
    </location>
</feature>
<sequence length="1375" mass="150910">MPDHHTAAPLVDIENRICPGCKKSAVSESGGLVVAFGQSFFHVDCFKCAKCNNQVTADTNLLLLSDGSPICADCSYNCNICQQPILDEAIMTGDDSYHAHCFKCKVCRNRIDELVFAKTTHGIYCMNCHNERMAKIRRHAQRKREKEKATIPSSARDPLQDNSVTSPPSSLRSHSSAHVLRDAPSNQSLHVTLPDVPARHPRSPSPADLSPPSTSAVQSTVTTPTERQFDSSEQSQSFVMTIAPPDTNFGSSQLPISLNGNSRKSNAHDTSAGQLQSAPAHLTASNSHLSPSSAIDGMAAIQRRKSYDDGVRPLNVLFANHAANQDNQDVVGGLNVPAPTSRADRRRSINPGLALQFNDTAPNSAPPEMIRSQTLPARSDSPASSPSKAYFDHSIVRQSSNTSLLRDNASGSTIYHSPASSPAIPENGLTTPEPGRTRSASHDPQSTSTPRPTTPLRSAPRPIVTLERPPQRSHSLRRPSGIDGANGHSKNGHLASTMPPPFDGSNSGRSSPLGSNGDRMGVMRPTSPSHRVDVPHSVESGTDTEAESSNGRGSEDVINSSLDSPPRPPPKPRPEPLKLDAPAIFQPDASDESSPVERTSIATFIAPALPPIRFSMSGADFSDFLKSVGGIPSLKSLEQIAQQEEAPPKSPTSINTLIPQDDDKSQTDITRGSPGNSITSSGPAAPSSSADGATVTVPNIAHQFPSRDRAASEPKASPSRVASKRRERLDSNASLNLISSTQITVTSPTGYSVPPPLTNETHDLVLRRLQEALADANARGSQQLRFEKGFVETTLMSLEQRHKEYLELKDKYDRTKRASEQYIDGLSVAQQEYDCELVARRNAESEIIRLRVLLSGQVAKLSALTGENSRREARRQLSEELTKNLDRLEKDLSKLKAERDVTLAEVEELCSSKSAPGSVSSGDLSVTQLSRSLTMRLDNIKRQYQHELIPLTQQRDSLVREIAELKSAREQFLEETTVLNARNEVLAQLSAQYTRRVEVPRSDAPLSPEVVLAKPDPVSREKNSTSFDRVRPSQELSAPVQPSISTRSNPSMSTLVDDHDIKVIRAPKPDFTDAILPPRHGIFKWPGNRMRDPMLAPLDPRGKNFEHNFQCASALRFTRCDHCGDKLWGGSHFRCTTCHINVHSRCVNQVHLACSQHPPRPREDLNGMAQQLPSIFGRELAEQVKFDMRWGERKVPVLVEKCIDAVDTLALDFEGIYRKTGGLSQTKMITQLFDRGDYTAFDLRDVDRFNDICSVTSVLKTYFRSLPVPLLTYDLHEEFIAAAGLKDSPLKTMQLQEIVDRLPPEHYHTLRLLALHLHRVRDHSDMNLMTARNLGVVFGPTLMWSRDPASEFSDMAGKALMVEWLVENAPTIFQP</sequence>
<dbReference type="SUPFAM" id="SSF57889">
    <property type="entry name" value="Cysteine-rich domain"/>
    <property type="match status" value="1"/>
</dbReference>
<reference evidence="10" key="1">
    <citation type="submission" date="2019-10" db="EMBL/GenBank/DDBJ databases">
        <authorList>
            <consortium name="DOE Joint Genome Institute"/>
            <person name="Kuo A."/>
            <person name="Miyauchi S."/>
            <person name="Kiss E."/>
            <person name="Drula E."/>
            <person name="Kohler A."/>
            <person name="Sanchez-Garcia M."/>
            <person name="Andreopoulos B."/>
            <person name="Barry K.W."/>
            <person name="Bonito G."/>
            <person name="Buee M."/>
            <person name="Carver A."/>
            <person name="Chen C."/>
            <person name="Cichocki N."/>
            <person name="Clum A."/>
            <person name="Culley D."/>
            <person name="Crous P.W."/>
            <person name="Fauchery L."/>
            <person name="Girlanda M."/>
            <person name="Hayes R."/>
            <person name="Keri Z."/>
            <person name="LaButti K."/>
            <person name="Lipzen A."/>
            <person name="Lombard V."/>
            <person name="Magnuson J."/>
            <person name="Maillard F."/>
            <person name="Morin E."/>
            <person name="Murat C."/>
            <person name="Nolan M."/>
            <person name="Ohm R."/>
            <person name="Pangilinan J."/>
            <person name="Pereira M."/>
            <person name="Perotto S."/>
            <person name="Peter M."/>
            <person name="Riley R."/>
            <person name="Sitrit Y."/>
            <person name="Stielow B."/>
            <person name="Szollosi G."/>
            <person name="Zifcakova L."/>
            <person name="Stursova M."/>
            <person name="Spatafora J.W."/>
            <person name="Tedersoo L."/>
            <person name="Vaario L.-M."/>
            <person name="Yamada A."/>
            <person name="Yan M."/>
            <person name="Wang P."/>
            <person name="Xu J."/>
            <person name="Bruns T."/>
            <person name="Baldrian P."/>
            <person name="Vilgalys R."/>
            <person name="Henrissat B."/>
            <person name="Grigoriev I.V."/>
            <person name="Hibbett D."/>
            <person name="Nagy L.G."/>
            <person name="Martin F.M."/>
        </authorList>
    </citation>
    <scope>NUCLEOTIDE SEQUENCE</scope>
    <source>
        <strain evidence="10">BED1</strain>
    </source>
</reference>
<feature type="compositionally biased region" description="Polar residues" evidence="6">
    <location>
        <begin position="1034"/>
        <end position="1052"/>
    </location>
</feature>
<dbReference type="CDD" id="cd00029">
    <property type="entry name" value="C1"/>
    <property type="match status" value="1"/>
</dbReference>
<dbReference type="PROSITE" id="PS00478">
    <property type="entry name" value="LIM_DOMAIN_1"/>
    <property type="match status" value="2"/>
</dbReference>
<feature type="coiled-coil region" evidence="5">
    <location>
        <begin position="759"/>
        <end position="815"/>
    </location>
</feature>
<dbReference type="InterPro" id="IPR000198">
    <property type="entry name" value="RhoGAP_dom"/>
</dbReference>
<dbReference type="GO" id="GO:0005096">
    <property type="term" value="F:GTPase activator activity"/>
    <property type="evidence" value="ECO:0007669"/>
    <property type="project" value="UniProtKB-KW"/>
</dbReference>